<accession>A0ABU2J814</accession>
<feature type="region of interest" description="Disordered" evidence="1">
    <location>
        <begin position="1"/>
        <end position="260"/>
    </location>
</feature>
<evidence type="ECO:0000313" key="3">
    <source>
        <dbReference type="Proteomes" id="UP001183176"/>
    </source>
</evidence>
<feature type="compositionally biased region" description="Acidic residues" evidence="1">
    <location>
        <begin position="1"/>
        <end position="14"/>
    </location>
</feature>
<reference evidence="3" key="1">
    <citation type="submission" date="2023-07" db="EMBL/GenBank/DDBJ databases">
        <title>30 novel species of actinomycetes from the DSMZ collection.</title>
        <authorList>
            <person name="Nouioui I."/>
        </authorList>
    </citation>
    <scope>NUCLEOTIDE SEQUENCE [LARGE SCALE GENOMIC DNA]</scope>
    <source>
        <strain evidence="3">DSM 44399</strain>
    </source>
</reference>
<feature type="compositionally biased region" description="Basic and acidic residues" evidence="1">
    <location>
        <begin position="27"/>
        <end position="38"/>
    </location>
</feature>
<name>A0ABU2J814_9ACTN</name>
<keyword evidence="3" id="KW-1185">Reference proteome</keyword>
<gene>
    <name evidence="2" type="ORF">RM423_05705</name>
</gene>
<comment type="caution">
    <text evidence="2">The sequence shown here is derived from an EMBL/GenBank/DDBJ whole genome shotgun (WGS) entry which is preliminary data.</text>
</comment>
<feature type="compositionally biased region" description="Basic and acidic residues" evidence="1">
    <location>
        <begin position="243"/>
        <end position="259"/>
    </location>
</feature>
<feature type="compositionally biased region" description="Basic and acidic residues" evidence="1">
    <location>
        <begin position="160"/>
        <end position="173"/>
    </location>
</feature>
<feature type="compositionally biased region" description="Basic residues" evidence="1">
    <location>
        <begin position="218"/>
        <end position="228"/>
    </location>
</feature>
<sequence length="426" mass="47213">MQTLDADVEQDDADDQHPEVAGAGEDQPGRTEQQREGADGDVTVAAILQPARGLRAQHTGRADQAERADGRGRVAEGRGCEQRRQRGPEQLETGEAQGPDEHPPTQEPLLANEADDRAEQPGVTAGPLGHRQDRQRQEQDDGKQRDDNGGSDVDGPPARELAERSGHRSREQNAEQQAGHHGAEHPAALAVAREGGRERDQDVDSHARHPDAGERQYKHQRGPRHRCKGERDRACRQQRHRERSLGEQVAERNKKDQSERVAQLCRGDAVADPGRSAELPIEVRKKRLDVVDVRDDQAARDRHQQQQRAGYANCSLGIRLGTPHFGTPHFDTPYRALTRVRTPGRAVVAGRGNTHASGPYEALGQSAWSDPLLIKQSICPLTPVDLSGRNWRHQVAHPSVAEAARRYEPARRPAWPETTVRVMRET</sequence>
<organism evidence="2 3">
    <name type="scientific">Jatrophihabitans lederbergiae</name>
    <dbReference type="NCBI Taxonomy" id="3075547"/>
    <lineage>
        <taxon>Bacteria</taxon>
        <taxon>Bacillati</taxon>
        <taxon>Actinomycetota</taxon>
        <taxon>Actinomycetes</taxon>
        <taxon>Jatrophihabitantales</taxon>
        <taxon>Jatrophihabitantaceae</taxon>
        <taxon>Jatrophihabitans</taxon>
    </lineage>
</organism>
<protein>
    <submittedName>
        <fullName evidence="2">Uncharacterized protein</fullName>
    </submittedName>
</protein>
<feature type="compositionally biased region" description="Basic and acidic residues" evidence="1">
    <location>
        <begin position="194"/>
        <end position="217"/>
    </location>
</feature>
<feature type="compositionally biased region" description="Basic and acidic residues" evidence="1">
    <location>
        <begin position="60"/>
        <end position="89"/>
    </location>
</feature>
<dbReference type="EMBL" id="JAVREH010000005">
    <property type="protein sequence ID" value="MDT0260886.1"/>
    <property type="molecule type" value="Genomic_DNA"/>
</dbReference>
<dbReference type="Proteomes" id="UP001183176">
    <property type="component" value="Unassembled WGS sequence"/>
</dbReference>
<feature type="compositionally biased region" description="Basic and acidic residues" evidence="1">
    <location>
        <begin position="130"/>
        <end position="148"/>
    </location>
</feature>
<evidence type="ECO:0000256" key="1">
    <source>
        <dbReference type="SAM" id="MobiDB-lite"/>
    </source>
</evidence>
<proteinExistence type="predicted"/>
<evidence type="ECO:0000313" key="2">
    <source>
        <dbReference type="EMBL" id="MDT0260886.1"/>
    </source>
</evidence>